<feature type="domain" description="Histidine kinase/HSP90-like ATPase" evidence="5">
    <location>
        <begin position="227"/>
        <end position="315"/>
    </location>
</feature>
<dbReference type="PANTHER" id="PTHR24421">
    <property type="entry name" value="NITRATE/NITRITE SENSOR PROTEIN NARX-RELATED"/>
    <property type="match status" value="1"/>
</dbReference>
<dbReference type="Gene3D" id="3.30.565.10">
    <property type="entry name" value="Histidine kinase-like ATPase, C-terminal domain"/>
    <property type="match status" value="1"/>
</dbReference>
<dbReference type="SMART" id="SM00387">
    <property type="entry name" value="HATPase_c"/>
    <property type="match status" value="1"/>
</dbReference>
<reference evidence="6 7" key="1">
    <citation type="submission" date="2016-12" db="EMBL/GenBank/DDBJ databases">
        <title>The draft genome sequence of Actinophytocola sp. 11-183.</title>
        <authorList>
            <person name="Wang W."/>
            <person name="Yuan L."/>
        </authorList>
    </citation>
    <scope>NUCLEOTIDE SEQUENCE [LARGE SCALE GENOMIC DNA]</scope>
    <source>
        <strain evidence="6 7">11-183</strain>
    </source>
</reference>
<evidence type="ECO:0000256" key="1">
    <source>
        <dbReference type="ARBA" id="ARBA00022679"/>
    </source>
</evidence>
<dbReference type="Proteomes" id="UP000185596">
    <property type="component" value="Unassembled WGS sequence"/>
</dbReference>
<evidence type="ECO:0000256" key="4">
    <source>
        <dbReference type="SAM" id="Coils"/>
    </source>
</evidence>
<comment type="caution">
    <text evidence="6">The sequence shown here is derived from an EMBL/GenBank/DDBJ whole genome shotgun (WGS) entry which is preliminary data.</text>
</comment>
<dbReference type="CDD" id="cd16917">
    <property type="entry name" value="HATPase_UhpB-NarQ-NarX-like"/>
    <property type="match status" value="1"/>
</dbReference>
<dbReference type="InterPro" id="IPR036890">
    <property type="entry name" value="HATPase_C_sf"/>
</dbReference>
<keyword evidence="7" id="KW-1185">Reference proteome</keyword>
<feature type="coiled-coil region" evidence="4">
    <location>
        <begin position="154"/>
        <end position="181"/>
    </location>
</feature>
<dbReference type="GO" id="GO:0046983">
    <property type="term" value="F:protein dimerization activity"/>
    <property type="evidence" value="ECO:0007669"/>
    <property type="project" value="InterPro"/>
</dbReference>
<evidence type="ECO:0000256" key="3">
    <source>
        <dbReference type="ARBA" id="ARBA00023012"/>
    </source>
</evidence>
<evidence type="ECO:0000313" key="6">
    <source>
        <dbReference type="EMBL" id="OLF17648.1"/>
    </source>
</evidence>
<keyword evidence="4" id="KW-0175">Coiled coil</keyword>
<evidence type="ECO:0000313" key="7">
    <source>
        <dbReference type="Proteomes" id="UP000185596"/>
    </source>
</evidence>
<dbReference type="GO" id="GO:0000155">
    <property type="term" value="F:phosphorelay sensor kinase activity"/>
    <property type="evidence" value="ECO:0007669"/>
    <property type="project" value="InterPro"/>
</dbReference>
<dbReference type="Pfam" id="PF07730">
    <property type="entry name" value="HisKA_3"/>
    <property type="match status" value="1"/>
</dbReference>
<evidence type="ECO:0000259" key="5">
    <source>
        <dbReference type="SMART" id="SM00387"/>
    </source>
</evidence>
<organism evidence="6 7">
    <name type="scientific">Actinophytocola xanthii</name>
    <dbReference type="NCBI Taxonomy" id="1912961"/>
    <lineage>
        <taxon>Bacteria</taxon>
        <taxon>Bacillati</taxon>
        <taxon>Actinomycetota</taxon>
        <taxon>Actinomycetes</taxon>
        <taxon>Pseudonocardiales</taxon>
        <taxon>Pseudonocardiaceae</taxon>
    </lineage>
</organism>
<dbReference type="STRING" id="1912961.BU204_10550"/>
<gene>
    <name evidence="6" type="ORF">BU204_10550</name>
</gene>
<proteinExistence type="predicted"/>
<dbReference type="RefSeq" id="WP_075125440.1">
    <property type="nucleotide sequence ID" value="NZ_MSIE01000015.1"/>
</dbReference>
<evidence type="ECO:0000256" key="2">
    <source>
        <dbReference type="ARBA" id="ARBA00022777"/>
    </source>
</evidence>
<dbReference type="InterPro" id="IPR003594">
    <property type="entry name" value="HATPase_dom"/>
</dbReference>
<dbReference type="Gene3D" id="1.20.5.1930">
    <property type="match status" value="1"/>
</dbReference>
<dbReference type="SUPFAM" id="SSF55874">
    <property type="entry name" value="ATPase domain of HSP90 chaperone/DNA topoisomerase II/histidine kinase"/>
    <property type="match status" value="1"/>
</dbReference>
<keyword evidence="3" id="KW-0902">Two-component regulatory system</keyword>
<dbReference type="InterPro" id="IPR011712">
    <property type="entry name" value="Sig_transdc_His_kin_sub3_dim/P"/>
</dbReference>
<dbReference type="EMBL" id="MSIE01000015">
    <property type="protein sequence ID" value="OLF17648.1"/>
    <property type="molecule type" value="Genomic_DNA"/>
</dbReference>
<dbReference type="GO" id="GO:0016020">
    <property type="term" value="C:membrane"/>
    <property type="evidence" value="ECO:0007669"/>
    <property type="project" value="InterPro"/>
</dbReference>
<sequence length="315" mass="33832">MRTTDKRVVEAVSAYLVHAAWKPDPLALARTIGTAAGAAGCVLTVGDVPYRWGVVDIGWPRHEISYAGRRHGLFELPESAGPLPRLAKVLGVPVAMLRVAADVERLRRQGDVAARQLVDDRWRAVVDMEHERRRLERDLHDGAQHHLVALRMSLAVLEHTSDNVSEQLARLRDRLDAAQRVLIDTASGILPVSLASHGIAAALTADLAGHTEVTLDVGDARRRYPPAVESAVYFVCLEAVGNAQKHAPGARITVRALDDARGIQFTVTDTGPGFTLPHRGSGLHNMATRIAAVGGTVEVRSAPGEGTSVSGFAPR</sequence>
<keyword evidence="1" id="KW-0808">Transferase</keyword>
<keyword evidence="2" id="KW-0418">Kinase</keyword>
<name>A0A1Q8CTF9_9PSEU</name>
<dbReference type="OrthoDB" id="3217947at2"/>
<accession>A0A1Q8CTF9</accession>
<dbReference type="InterPro" id="IPR050482">
    <property type="entry name" value="Sensor_HK_TwoCompSys"/>
</dbReference>
<protein>
    <recommendedName>
        <fullName evidence="5">Histidine kinase/HSP90-like ATPase domain-containing protein</fullName>
    </recommendedName>
</protein>
<dbReference type="Pfam" id="PF02518">
    <property type="entry name" value="HATPase_c"/>
    <property type="match status" value="1"/>
</dbReference>
<dbReference type="AlphaFoldDB" id="A0A1Q8CTF9"/>